<dbReference type="InterPro" id="IPR050097">
    <property type="entry name" value="Ferredoxin-NADP_redctase_2"/>
</dbReference>
<dbReference type="PRINTS" id="PR00368">
    <property type="entry name" value="FADPNR"/>
</dbReference>
<keyword evidence="5 6" id="KW-0560">Oxidoreductase</keyword>
<keyword evidence="9" id="KW-1185">Reference proteome</keyword>
<comment type="caution">
    <text evidence="8">The sequence shown here is derived from an EMBL/GenBank/DDBJ whole genome shotgun (WGS) entry which is preliminary data.</text>
</comment>
<reference evidence="8 9" key="1">
    <citation type="submission" date="2024-06" db="EMBL/GenBank/DDBJ databases">
        <title>Sorghum-associated microbial communities from plants grown in Nebraska, USA.</title>
        <authorList>
            <person name="Schachtman D."/>
        </authorList>
    </citation>
    <scope>NUCLEOTIDE SEQUENCE [LARGE SCALE GENOMIC DNA]</scope>
    <source>
        <strain evidence="8 9">736</strain>
    </source>
</reference>
<feature type="binding site" evidence="6">
    <location>
        <position position="120"/>
    </location>
    <ligand>
        <name>FAD</name>
        <dbReference type="ChEBI" id="CHEBI:57692"/>
    </ligand>
</feature>
<comment type="cofactor">
    <cofactor evidence="6">
        <name>FAD</name>
        <dbReference type="ChEBI" id="CHEBI:57692"/>
    </cofactor>
    <text evidence="6">Binds 1 FAD per subunit.</text>
</comment>
<evidence type="ECO:0000256" key="2">
    <source>
        <dbReference type="ARBA" id="ARBA00022630"/>
    </source>
</evidence>
<feature type="binding site" evidence="6">
    <location>
        <position position="42"/>
    </location>
    <ligand>
        <name>FAD</name>
        <dbReference type="ChEBI" id="CHEBI:57692"/>
    </ligand>
</feature>
<feature type="binding site" evidence="6">
    <location>
        <position position="46"/>
    </location>
    <ligand>
        <name>FAD</name>
        <dbReference type="ChEBI" id="CHEBI:57692"/>
    </ligand>
</feature>
<dbReference type="Proteomes" id="UP001549363">
    <property type="component" value="Unassembled WGS sequence"/>
</dbReference>
<feature type="binding site" evidence="6">
    <location>
        <position position="86"/>
    </location>
    <ligand>
        <name>FAD</name>
        <dbReference type="ChEBI" id="CHEBI:57692"/>
    </ligand>
</feature>
<dbReference type="EMBL" id="JBEPSB010000002">
    <property type="protein sequence ID" value="MET4559526.1"/>
    <property type="molecule type" value="Genomic_DNA"/>
</dbReference>
<dbReference type="InterPro" id="IPR036188">
    <property type="entry name" value="FAD/NAD-bd_sf"/>
</dbReference>
<comment type="subunit">
    <text evidence="1 6">Homodimer.</text>
</comment>
<dbReference type="InterPro" id="IPR022890">
    <property type="entry name" value="Fd--NADP_Rdtase_type_2"/>
</dbReference>
<evidence type="ECO:0000256" key="3">
    <source>
        <dbReference type="ARBA" id="ARBA00022827"/>
    </source>
</evidence>
<evidence type="ECO:0000256" key="5">
    <source>
        <dbReference type="ARBA" id="ARBA00023002"/>
    </source>
</evidence>
<feature type="binding site" evidence="6">
    <location>
        <position position="330"/>
    </location>
    <ligand>
        <name>FAD</name>
        <dbReference type="ChEBI" id="CHEBI:57692"/>
    </ligand>
</feature>
<dbReference type="PRINTS" id="PR00469">
    <property type="entry name" value="PNDRDTASEII"/>
</dbReference>
<evidence type="ECO:0000256" key="4">
    <source>
        <dbReference type="ARBA" id="ARBA00022857"/>
    </source>
</evidence>
<feature type="binding site" evidence="6">
    <location>
        <position position="15"/>
    </location>
    <ligand>
        <name>FAD</name>
        <dbReference type="ChEBI" id="CHEBI:57692"/>
    </ligand>
</feature>
<organism evidence="8 9">
    <name type="scientific">Lysinibacillus parviboronicapiens</name>
    <dbReference type="NCBI Taxonomy" id="436516"/>
    <lineage>
        <taxon>Bacteria</taxon>
        <taxon>Bacillati</taxon>
        <taxon>Bacillota</taxon>
        <taxon>Bacilli</taxon>
        <taxon>Bacillales</taxon>
        <taxon>Bacillaceae</taxon>
        <taxon>Lysinibacillus</taxon>
    </lineage>
</organism>
<gene>
    <name evidence="8" type="ORF">ABIA69_000669</name>
</gene>
<feature type="binding site" evidence="6">
    <location>
        <position position="289"/>
    </location>
    <ligand>
        <name>FAD</name>
        <dbReference type="ChEBI" id="CHEBI:57692"/>
    </ligand>
</feature>
<proteinExistence type="inferred from homology"/>
<dbReference type="HAMAP" id="MF_01685">
    <property type="entry name" value="FENR2"/>
    <property type="match status" value="1"/>
</dbReference>
<evidence type="ECO:0000313" key="9">
    <source>
        <dbReference type="Proteomes" id="UP001549363"/>
    </source>
</evidence>
<protein>
    <recommendedName>
        <fullName evidence="6">Ferredoxin--NADP reductase</fullName>
        <shortName evidence="6">FNR</shortName>
        <shortName evidence="6">Fd-NADP(+) reductase</shortName>
        <ecNumber evidence="6">1.18.1.2</ecNumber>
    </recommendedName>
</protein>
<comment type="similarity">
    <text evidence="6">Belongs to the ferredoxin--NADP reductase type 2 family.</text>
</comment>
<comment type="catalytic activity">
    <reaction evidence="6">
        <text>2 reduced [2Fe-2S]-[ferredoxin] + NADP(+) + H(+) = 2 oxidized [2Fe-2S]-[ferredoxin] + NADPH</text>
        <dbReference type="Rhea" id="RHEA:20125"/>
        <dbReference type="Rhea" id="RHEA-COMP:10000"/>
        <dbReference type="Rhea" id="RHEA-COMP:10001"/>
        <dbReference type="ChEBI" id="CHEBI:15378"/>
        <dbReference type="ChEBI" id="CHEBI:33737"/>
        <dbReference type="ChEBI" id="CHEBI:33738"/>
        <dbReference type="ChEBI" id="CHEBI:57783"/>
        <dbReference type="ChEBI" id="CHEBI:58349"/>
        <dbReference type="EC" id="1.18.1.2"/>
    </reaction>
</comment>
<dbReference type="RefSeq" id="WP_107950404.1">
    <property type="nucleotide sequence ID" value="NZ_CP073713.1"/>
</dbReference>
<evidence type="ECO:0000256" key="6">
    <source>
        <dbReference type="HAMAP-Rule" id="MF_01685"/>
    </source>
</evidence>
<keyword evidence="4 6" id="KW-0521">NADP</keyword>
<dbReference type="PANTHER" id="PTHR48105">
    <property type="entry name" value="THIOREDOXIN REDUCTASE 1-RELATED-RELATED"/>
    <property type="match status" value="1"/>
</dbReference>
<accession>A0ABV2PEZ2</accession>
<dbReference type="GO" id="GO:0004324">
    <property type="term" value="F:ferredoxin-NADP+ reductase activity"/>
    <property type="evidence" value="ECO:0007669"/>
    <property type="project" value="UniProtKB-EC"/>
</dbReference>
<keyword evidence="3 6" id="KW-0274">FAD</keyword>
<dbReference type="Pfam" id="PF07992">
    <property type="entry name" value="Pyr_redox_2"/>
    <property type="match status" value="1"/>
</dbReference>
<evidence type="ECO:0000313" key="8">
    <source>
        <dbReference type="EMBL" id="MET4559526.1"/>
    </source>
</evidence>
<feature type="binding site" evidence="6">
    <location>
        <position position="34"/>
    </location>
    <ligand>
        <name>FAD</name>
        <dbReference type="ChEBI" id="CHEBI:57692"/>
    </ligand>
</feature>
<dbReference type="SUPFAM" id="SSF51905">
    <property type="entry name" value="FAD/NAD(P)-binding domain"/>
    <property type="match status" value="1"/>
</dbReference>
<name>A0ABV2PEZ2_9BACI</name>
<feature type="domain" description="FAD/NAD(P)-binding" evidence="7">
    <location>
        <begin position="5"/>
        <end position="306"/>
    </location>
</feature>
<evidence type="ECO:0000259" key="7">
    <source>
        <dbReference type="Pfam" id="PF07992"/>
    </source>
</evidence>
<dbReference type="Gene3D" id="3.50.50.60">
    <property type="entry name" value="FAD/NAD(P)-binding domain"/>
    <property type="match status" value="2"/>
</dbReference>
<sequence>MTNIYDVTIIGGGPSGLYSAFYAGLRDLKTKIIEYKSVLGGKIHVYPEKLIWDIGALPATPAQQVIDNLVEQGLTFDPTVCLNTKVDIVSKENDVFIITTSTGEKHYSKNVIVAVGGGIISPIKLDLEGAEKFEVSNLHYTIRGIERFKDKSLLISGGGNSAVDWACDLLDIAKDITIIYRGEEISAHEAQVKKLQAYGIPIITQTSIKTLVANEEKTKIKKVIIENKVTNETATLVIDEVLINHGYDRDQSFSFDNAIEPKRDEIRNYFLQTNTGCQTTIEGLYAVGDIAQYDGKIHLIAGAFQDAVNAVNSIKLTIEPDADKMATVSSHNNVFESRNRAIINNTLLNV</sequence>
<dbReference type="EC" id="1.18.1.2" evidence="6"/>
<dbReference type="InterPro" id="IPR023753">
    <property type="entry name" value="FAD/NAD-binding_dom"/>
</dbReference>
<evidence type="ECO:0000256" key="1">
    <source>
        <dbReference type="ARBA" id="ARBA00011738"/>
    </source>
</evidence>
<keyword evidence="2 6" id="KW-0285">Flavoprotein</keyword>